<protein>
    <submittedName>
        <fullName evidence="1">Uncharacterized protein</fullName>
    </submittedName>
</protein>
<reference evidence="1" key="2">
    <citation type="journal article" date="2015" name="Fish Shellfish Immunol.">
        <title>Early steps in the European eel (Anguilla anguilla)-Vibrio vulnificus interaction in the gills: Role of the RtxA13 toxin.</title>
        <authorList>
            <person name="Callol A."/>
            <person name="Pajuelo D."/>
            <person name="Ebbesson L."/>
            <person name="Teles M."/>
            <person name="MacKenzie S."/>
            <person name="Amaro C."/>
        </authorList>
    </citation>
    <scope>NUCLEOTIDE SEQUENCE</scope>
</reference>
<sequence length="64" mass="7300">MIFLNSEWLHTHKAMGGAEELKQKWNEGLALLRVVFKLPAIKLVTQLRSQGLIEESRTGPRATR</sequence>
<proteinExistence type="predicted"/>
<dbReference type="EMBL" id="GBXM01046623">
    <property type="protein sequence ID" value="JAH61954.1"/>
    <property type="molecule type" value="Transcribed_RNA"/>
</dbReference>
<accession>A0A0E9U7S3</accession>
<dbReference type="AlphaFoldDB" id="A0A0E9U7S3"/>
<reference evidence="1" key="1">
    <citation type="submission" date="2014-11" db="EMBL/GenBank/DDBJ databases">
        <authorList>
            <person name="Amaro Gonzalez C."/>
        </authorList>
    </citation>
    <scope>NUCLEOTIDE SEQUENCE</scope>
</reference>
<evidence type="ECO:0000313" key="1">
    <source>
        <dbReference type="EMBL" id="JAH61954.1"/>
    </source>
</evidence>
<organism evidence="1">
    <name type="scientific">Anguilla anguilla</name>
    <name type="common">European freshwater eel</name>
    <name type="synonym">Muraena anguilla</name>
    <dbReference type="NCBI Taxonomy" id="7936"/>
    <lineage>
        <taxon>Eukaryota</taxon>
        <taxon>Metazoa</taxon>
        <taxon>Chordata</taxon>
        <taxon>Craniata</taxon>
        <taxon>Vertebrata</taxon>
        <taxon>Euteleostomi</taxon>
        <taxon>Actinopterygii</taxon>
        <taxon>Neopterygii</taxon>
        <taxon>Teleostei</taxon>
        <taxon>Anguilliformes</taxon>
        <taxon>Anguillidae</taxon>
        <taxon>Anguilla</taxon>
    </lineage>
</organism>
<name>A0A0E9U7S3_ANGAN</name>